<evidence type="ECO:0000256" key="1">
    <source>
        <dbReference type="ARBA" id="ARBA00007805"/>
    </source>
</evidence>
<dbReference type="PRINTS" id="PR00100">
    <property type="entry name" value="AOTCASE"/>
</dbReference>
<keyword evidence="3 5" id="KW-0808">Transferase</keyword>
<feature type="region of interest" description="Disordered" evidence="6">
    <location>
        <begin position="1"/>
        <end position="20"/>
    </location>
</feature>
<evidence type="ECO:0000259" key="8">
    <source>
        <dbReference type="Pfam" id="PF02729"/>
    </source>
</evidence>
<dbReference type="FunFam" id="3.40.50.1370:FF:000008">
    <property type="entry name" value="Ornithine carbamoyltransferase"/>
    <property type="match status" value="1"/>
</dbReference>
<dbReference type="KEGG" id="ssai:N0B31_18425"/>
<dbReference type="HAMAP" id="MF_01109">
    <property type="entry name" value="OTCase"/>
    <property type="match status" value="1"/>
</dbReference>
<dbReference type="NCBIfam" id="TIGR00658">
    <property type="entry name" value="orni_carb_tr"/>
    <property type="match status" value="1"/>
</dbReference>
<gene>
    <name evidence="9" type="primary">argF</name>
    <name evidence="9" type="ORF">N0B31_18425</name>
</gene>
<keyword evidence="5" id="KW-0963">Cytoplasm</keyword>
<dbReference type="EMBL" id="CP104003">
    <property type="protein sequence ID" value="UWM54082.1"/>
    <property type="molecule type" value="Genomic_DNA"/>
</dbReference>
<organism evidence="9 10">
    <name type="scientific">Salinirubellus salinus</name>
    <dbReference type="NCBI Taxonomy" id="1364945"/>
    <lineage>
        <taxon>Archaea</taxon>
        <taxon>Methanobacteriati</taxon>
        <taxon>Methanobacteriota</taxon>
        <taxon>Stenosarchaea group</taxon>
        <taxon>Halobacteria</taxon>
        <taxon>Halobacteriales</taxon>
        <taxon>Natronomonadaceae</taxon>
        <taxon>Salinirubellus</taxon>
    </lineage>
</organism>
<dbReference type="GO" id="GO:0019240">
    <property type="term" value="P:citrulline biosynthetic process"/>
    <property type="evidence" value="ECO:0007669"/>
    <property type="project" value="TreeGrafter"/>
</dbReference>
<evidence type="ECO:0000256" key="6">
    <source>
        <dbReference type="SAM" id="MobiDB-lite"/>
    </source>
</evidence>
<feature type="domain" description="Aspartate/ornithine carbamoyltransferase carbamoyl-P binding" evidence="8">
    <location>
        <begin position="22"/>
        <end position="160"/>
    </location>
</feature>
<evidence type="ECO:0000256" key="2">
    <source>
        <dbReference type="ARBA" id="ARBA00013007"/>
    </source>
</evidence>
<feature type="binding site" evidence="5">
    <location>
        <position position="120"/>
    </location>
    <ligand>
        <name>carbamoyl phosphate</name>
        <dbReference type="ChEBI" id="CHEBI:58228"/>
    </ligand>
</feature>
<evidence type="ECO:0000259" key="7">
    <source>
        <dbReference type="Pfam" id="PF00185"/>
    </source>
</evidence>
<dbReference type="InterPro" id="IPR002292">
    <property type="entry name" value="Orn/put_carbamltrans"/>
</dbReference>
<dbReference type="Pfam" id="PF02729">
    <property type="entry name" value="OTCace_N"/>
    <property type="match status" value="1"/>
</dbReference>
<dbReference type="InterPro" id="IPR006130">
    <property type="entry name" value="Asp/Orn_carbamoylTrfase"/>
</dbReference>
<feature type="binding site" evidence="5">
    <location>
        <position position="237"/>
    </location>
    <ligand>
        <name>L-ornithine</name>
        <dbReference type="ChEBI" id="CHEBI:46911"/>
    </ligand>
</feature>
<dbReference type="PANTHER" id="PTHR45753">
    <property type="entry name" value="ORNITHINE CARBAMOYLTRANSFERASE, MITOCHONDRIAL"/>
    <property type="match status" value="1"/>
</dbReference>
<name>A0A9E7R221_9EURY</name>
<dbReference type="InterPro" id="IPR006131">
    <property type="entry name" value="Asp_carbamoyltransf_Asp/Orn-bd"/>
</dbReference>
<feature type="binding site" evidence="5">
    <location>
        <begin position="147"/>
        <end position="150"/>
    </location>
    <ligand>
        <name>carbamoyl phosphate</name>
        <dbReference type="ChEBI" id="CHEBI:58228"/>
    </ligand>
</feature>
<dbReference type="GO" id="GO:0004585">
    <property type="term" value="F:ornithine carbamoyltransferase activity"/>
    <property type="evidence" value="ECO:0007669"/>
    <property type="project" value="UniProtKB-UniRule"/>
</dbReference>
<dbReference type="NCBIfam" id="NF001986">
    <property type="entry name" value="PRK00779.1"/>
    <property type="match status" value="1"/>
</dbReference>
<dbReference type="SUPFAM" id="SSF53671">
    <property type="entry name" value="Aspartate/ornithine carbamoyltransferase"/>
    <property type="match status" value="1"/>
</dbReference>
<sequence length="315" mass="34656">MSDTDTTDDTDDSTAAERPDAFLDVDDLTRQQLHEVLTRATDLKERQRRGKRHALLEDETLGMIFEKPSTRTRVSFETGMTQLGGHAVFLGPDDIHLGHGEPVKDTARALSRYVDAIMARTFDHSDVVELAEYADVPVVNGLTDDAHPCQTLADLLTIHERFDGFDVDVAWVGDGNNVCQSFVLGAAMTDIDLTVATPEGYEVSEEHMARAAELGTAPETTHDPEAAVDGADVVYTDVWVSMGQEGRRATKLEDFDGFQVSTALLDDQYVMHCLPAHRGEEITDAVLESEGSIVWDQAENRLHAQKGLLAYLRGV</sequence>
<dbReference type="EC" id="2.1.3.3" evidence="2 5"/>
<dbReference type="AlphaFoldDB" id="A0A9E7R221"/>
<dbReference type="PROSITE" id="PS00097">
    <property type="entry name" value="CARBAMOYLTRANSFERASE"/>
    <property type="match status" value="1"/>
</dbReference>
<dbReference type="InterPro" id="IPR024904">
    <property type="entry name" value="OTCase_ArgI"/>
</dbReference>
<dbReference type="RefSeq" id="WP_260593076.1">
    <property type="nucleotide sequence ID" value="NZ_CP104003.1"/>
</dbReference>
<feature type="domain" description="Aspartate/ornithine carbamoyltransferase Asp/Orn-binding" evidence="7">
    <location>
        <begin position="167"/>
        <end position="312"/>
    </location>
</feature>
<evidence type="ECO:0000313" key="10">
    <source>
        <dbReference type="Proteomes" id="UP001057580"/>
    </source>
</evidence>
<evidence type="ECO:0000256" key="4">
    <source>
        <dbReference type="ARBA" id="ARBA00048772"/>
    </source>
</evidence>
<evidence type="ECO:0000256" key="5">
    <source>
        <dbReference type="HAMAP-Rule" id="MF_01109"/>
    </source>
</evidence>
<feature type="binding site" evidence="5">
    <location>
        <begin position="273"/>
        <end position="274"/>
    </location>
    <ligand>
        <name>carbamoyl phosphate</name>
        <dbReference type="ChEBI" id="CHEBI:58228"/>
    </ligand>
</feature>
<comment type="catalytic activity">
    <reaction evidence="4 5">
        <text>carbamoyl phosphate + L-ornithine = L-citrulline + phosphate + H(+)</text>
        <dbReference type="Rhea" id="RHEA:19513"/>
        <dbReference type="ChEBI" id="CHEBI:15378"/>
        <dbReference type="ChEBI" id="CHEBI:43474"/>
        <dbReference type="ChEBI" id="CHEBI:46911"/>
        <dbReference type="ChEBI" id="CHEBI:57743"/>
        <dbReference type="ChEBI" id="CHEBI:58228"/>
        <dbReference type="EC" id="2.1.3.3"/>
    </reaction>
</comment>
<dbReference type="GO" id="GO:0005737">
    <property type="term" value="C:cytoplasm"/>
    <property type="evidence" value="ECO:0007669"/>
    <property type="project" value="UniProtKB-SubCell"/>
</dbReference>
<evidence type="ECO:0000313" key="9">
    <source>
        <dbReference type="EMBL" id="UWM54082.1"/>
    </source>
</evidence>
<dbReference type="Gene3D" id="3.40.50.1370">
    <property type="entry name" value="Aspartate/ornithine carbamoyltransferase"/>
    <property type="match status" value="2"/>
</dbReference>
<dbReference type="Pfam" id="PF00185">
    <property type="entry name" value="OTCace"/>
    <property type="match status" value="1"/>
</dbReference>
<dbReference type="GeneID" id="74944441"/>
<comment type="similarity">
    <text evidence="1 5">Belongs to the aspartate/ornithine carbamoyltransferase superfamily. OTCase family.</text>
</comment>
<evidence type="ECO:0000256" key="3">
    <source>
        <dbReference type="ARBA" id="ARBA00022679"/>
    </source>
</evidence>
<feature type="binding site" evidence="5">
    <location>
        <begin position="69"/>
        <end position="72"/>
    </location>
    <ligand>
        <name>carbamoyl phosphate</name>
        <dbReference type="ChEBI" id="CHEBI:58228"/>
    </ligand>
</feature>
<keyword evidence="10" id="KW-1185">Reference proteome</keyword>
<dbReference type="PRINTS" id="PR00102">
    <property type="entry name" value="OTCASE"/>
</dbReference>
<reference evidence="9" key="1">
    <citation type="submission" date="2022-09" db="EMBL/GenBank/DDBJ databases">
        <title>Diverse halophilic archaea isolated from saline environments.</title>
        <authorList>
            <person name="Cui H.-L."/>
        </authorList>
    </citation>
    <scope>NUCLEOTIDE SEQUENCE</scope>
    <source>
        <strain evidence="9">ZS-35-S2</strain>
    </source>
</reference>
<proteinExistence type="inferred from homology"/>
<feature type="compositionally biased region" description="Acidic residues" evidence="6">
    <location>
        <begin position="1"/>
        <end position="14"/>
    </location>
</feature>
<feature type="binding site" evidence="5">
    <location>
        <begin position="241"/>
        <end position="242"/>
    </location>
    <ligand>
        <name>L-ornithine</name>
        <dbReference type="ChEBI" id="CHEBI:46911"/>
    </ligand>
</feature>
<dbReference type="PANTHER" id="PTHR45753:SF3">
    <property type="entry name" value="ORNITHINE TRANSCARBAMYLASE, MITOCHONDRIAL"/>
    <property type="match status" value="1"/>
</dbReference>
<feature type="binding site" evidence="5">
    <location>
        <position position="177"/>
    </location>
    <ligand>
        <name>L-ornithine</name>
        <dbReference type="ChEBI" id="CHEBI:46911"/>
    </ligand>
</feature>
<protein>
    <recommendedName>
        <fullName evidence="2 5">Ornithine carbamoyltransferase</fullName>
        <shortName evidence="5">OTCase</shortName>
        <ecNumber evidence="2 5">2.1.3.3</ecNumber>
    </recommendedName>
</protein>
<accession>A0A9E7R221</accession>
<dbReference type="Proteomes" id="UP001057580">
    <property type="component" value="Chromosome"/>
</dbReference>
<feature type="binding site" evidence="5">
    <location>
        <position position="301"/>
    </location>
    <ligand>
        <name>carbamoyl phosphate</name>
        <dbReference type="ChEBI" id="CHEBI:58228"/>
    </ligand>
</feature>
<comment type="caution">
    <text evidence="5">Lacks conserved residue(s) required for the propagation of feature annotation.</text>
</comment>
<dbReference type="InterPro" id="IPR006132">
    <property type="entry name" value="Asp/Orn_carbamoyltranf_P-bd"/>
</dbReference>
<dbReference type="GO" id="GO:0042450">
    <property type="term" value="P:L-arginine biosynthetic process via ornithine"/>
    <property type="evidence" value="ECO:0007669"/>
    <property type="project" value="UniProtKB-UniRule"/>
</dbReference>
<comment type="subcellular location">
    <subcellularLocation>
        <location evidence="5">Cytoplasm</location>
    </subcellularLocation>
</comment>
<dbReference type="InterPro" id="IPR036901">
    <property type="entry name" value="Asp/Orn_carbamoylTrfase_sf"/>
</dbReference>
<dbReference type="GO" id="GO:0016597">
    <property type="term" value="F:amino acid binding"/>
    <property type="evidence" value="ECO:0007669"/>
    <property type="project" value="InterPro"/>
</dbReference>